<evidence type="ECO:0000313" key="3">
    <source>
        <dbReference type="EMBL" id="NDV85501.1"/>
    </source>
</evidence>
<dbReference type="GO" id="GO:0090313">
    <property type="term" value="P:regulation of protein targeting to membrane"/>
    <property type="evidence" value="ECO:0007669"/>
    <property type="project" value="TreeGrafter"/>
</dbReference>
<protein>
    <submittedName>
        <fullName evidence="3">AsmA family protein</fullName>
    </submittedName>
</protein>
<dbReference type="InterPro" id="IPR007844">
    <property type="entry name" value="AsmA"/>
</dbReference>
<evidence type="ECO:0000256" key="1">
    <source>
        <dbReference type="SAM" id="MobiDB-lite"/>
    </source>
</evidence>
<dbReference type="Proteomes" id="UP000476332">
    <property type="component" value="Unassembled WGS sequence"/>
</dbReference>
<feature type="domain" description="AsmA" evidence="2">
    <location>
        <begin position="2"/>
        <end position="102"/>
    </location>
</feature>
<dbReference type="InterPro" id="IPR017023">
    <property type="entry name" value="UCP034039"/>
</dbReference>
<feature type="region of interest" description="Disordered" evidence="1">
    <location>
        <begin position="1163"/>
        <end position="1184"/>
    </location>
</feature>
<comment type="caution">
    <text evidence="3">The sequence shown here is derived from an EMBL/GenBank/DDBJ whole genome shotgun (WGS) entry which is preliminary data.</text>
</comment>
<feature type="region of interest" description="Disordered" evidence="1">
    <location>
        <begin position="1202"/>
        <end position="1280"/>
    </location>
</feature>
<dbReference type="PIRSF" id="PIRSF034039">
    <property type="entry name" value="UCP034039"/>
    <property type="match status" value="1"/>
</dbReference>
<evidence type="ECO:0000313" key="4">
    <source>
        <dbReference type="Proteomes" id="UP000476332"/>
    </source>
</evidence>
<dbReference type="InterPro" id="IPR052894">
    <property type="entry name" value="AsmA-related"/>
</dbReference>
<dbReference type="AlphaFoldDB" id="A0A6L9MCV0"/>
<organism evidence="3 4">
    <name type="scientific">Aurantimonas aggregata</name>
    <dbReference type="NCBI Taxonomy" id="2047720"/>
    <lineage>
        <taxon>Bacteria</taxon>
        <taxon>Pseudomonadati</taxon>
        <taxon>Pseudomonadota</taxon>
        <taxon>Alphaproteobacteria</taxon>
        <taxon>Hyphomicrobiales</taxon>
        <taxon>Aurantimonadaceae</taxon>
        <taxon>Aurantimonas</taxon>
    </lineage>
</organism>
<sequence length="1280" mass="132232">MLALVAALVAPIFIDWTAYRADFEREASAILGRDVVVRGDASARLLPFPSVTFEDVEVRSEAGAPLMTVDRFRMDAELAPYLSGEIFIYSMTLDRPQLRLPIRPDGGVDLVVAKPAIPSGATVVLDNVSINDGTVVIEQGSTGRRHELADLNATLSATSLAGPLDGRGTFRTNGQTVAFGVSTGTLQADGGLPLHVEVANGSLAAEIVLDGAARMEAGLPRFEGTARLTRPWQPPEAAVAGANDPFQPAVVAETEMAVAATLPLRATGAITLSPSTAAFTDIRLQAGSSEQPYLLTGEGRLSFAGVPRFSLALEGEQVNVDQVASEAGAAASEAAPALALAQRVEAMRRVLAEIPRPGMAGTIEISLPVVVAGDTTIRDVAFAASPTADGWALPRFTAELPGRTRLEADGIVGLDEAFSFRGDLLLASQQPSGFADWLSGAVDPAIRTLGRAGLSASAELTTERQVFEDLEIDIGGDQLAGRLERSRTGEETTIAADLSGGAVNLDALQALSRLLTGSADSLATANRFDVSLNAGPVSYANAAADRIEADVVYDGETLAVETLDVSGLAGASLTAAGRLTDLTGAAAGELAVTLASDAPEEFIGLLQTRFPGVPLLEALGRRADRLAPIALAGEVRTIEGGDGGRPTLFVRLDGTADGTKIDLSSAIENGLYARQESGRFGVDLRLENDRPTVLLEQLGIAAIDIAAPSPLEAELSLSAAATGPVVTTATLRAPGSEISFDGVVEVTPAGINGVEASVYIESEDASPWLLTTGVDLAQGLASVPLDVSGGIVYGGGDWALNAVSGTVAGTDIGANLAKADGGAFTGNVRFGSLSLPWLAELVYGRGIDEGSSEARWPSTAFGPSRLPEASFQVALQSDFLDLGGPVLADFSATVAGSSGTLTLDEAAATGLGGKLEGRLELRNAAGIGGLSLEARSDDIDLETLWPALVAGESDATLGGEIRIEGTGQSYAAMASGLTGAGRVTARDIALPNIPETVLPPLLAAADAEGFAPEDDTDEALTALSAGQRFRADELATEFSVAAGTVRFAPVTLRQGEATLSLAGSLDLAALTVAGDLSLLVDAGDDRVAGADPSIAYSLDGPLAAPALSIDTAALTNYLSVRALEREQARVEAMQENLQERLRLRREARFYRWQEAEAARVAEERRQAEEEAERQRAEAAAEAERQAAAEAAAAAAAAEAAAAAASEAETERQRAAETARQREAEAAAAAEQQRRQAPEPAAPQPPAAAGQALDFDRPLSGAPPPEDDDNFLPGVQDPLRF</sequence>
<accession>A0A6L9MCV0</accession>
<dbReference type="PANTHER" id="PTHR30441:SF4">
    <property type="entry name" value="PROTEIN ASMA"/>
    <property type="match status" value="1"/>
</dbReference>
<reference evidence="3 4" key="1">
    <citation type="submission" date="2020-01" db="EMBL/GenBank/DDBJ databases">
        <title>Genomes of bacteria type strains.</title>
        <authorList>
            <person name="Chen J."/>
            <person name="Zhu S."/>
            <person name="Chen J."/>
        </authorList>
    </citation>
    <scope>NUCLEOTIDE SEQUENCE [LARGE SCALE GENOMIC DNA]</scope>
    <source>
        <strain evidence="3 4">KCTC 52919</strain>
    </source>
</reference>
<dbReference type="PANTHER" id="PTHR30441">
    <property type="entry name" value="DUF748 DOMAIN-CONTAINING PROTEIN"/>
    <property type="match status" value="1"/>
</dbReference>
<feature type="compositionally biased region" description="Basic and acidic residues" evidence="1">
    <location>
        <begin position="1208"/>
        <end position="1224"/>
    </location>
</feature>
<dbReference type="Pfam" id="PF05170">
    <property type="entry name" value="AsmA"/>
    <property type="match status" value="1"/>
</dbReference>
<name>A0A6L9MCV0_9HYPH</name>
<keyword evidence="4" id="KW-1185">Reference proteome</keyword>
<gene>
    <name evidence="3" type="ORF">GTW51_02190</name>
</gene>
<evidence type="ECO:0000259" key="2">
    <source>
        <dbReference type="Pfam" id="PF05170"/>
    </source>
</evidence>
<dbReference type="GO" id="GO:0005886">
    <property type="term" value="C:plasma membrane"/>
    <property type="evidence" value="ECO:0007669"/>
    <property type="project" value="TreeGrafter"/>
</dbReference>
<dbReference type="EMBL" id="JAAAMJ010000001">
    <property type="protein sequence ID" value="NDV85501.1"/>
    <property type="molecule type" value="Genomic_DNA"/>
</dbReference>
<proteinExistence type="predicted"/>